<dbReference type="AlphaFoldDB" id="A0A517ZQ99"/>
<organism evidence="1 2">
    <name type="scientific">Symmachiella dynata</name>
    <dbReference type="NCBI Taxonomy" id="2527995"/>
    <lineage>
        <taxon>Bacteria</taxon>
        <taxon>Pseudomonadati</taxon>
        <taxon>Planctomycetota</taxon>
        <taxon>Planctomycetia</taxon>
        <taxon>Planctomycetales</taxon>
        <taxon>Planctomycetaceae</taxon>
        <taxon>Symmachiella</taxon>
    </lineage>
</organism>
<dbReference type="Pfam" id="PF02810">
    <property type="entry name" value="SEC-C"/>
    <property type="match status" value="1"/>
</dbReference>
<dbReference type="RefSeq" id="WP_145376976.1">
    <property type="nucleotide sequence ID" value="NZ_CP036276.1"/>
</dbReference>
<accession>A0A517ZQ99</accession>
<evidence type="ECO:0008006" key="3">
    <source>
        <dbReference type="Google" id="ProtNLM"/>
    </source>
</evidence>
<evidence type="ECO:0000313" key="2">
    <source>
        <dbReference type="Proteomes" id="UP000319383"/>
    </source>
</evidence>
<proteinExistence type="predicted"/>
<sequence>MSKRRKGYLSETHVKRGIRIIHGEKQFEEKLGQNKFCLCGSGKLFKRCCLEKGCF</sequence>
<name>A0A517ZQ99_9PLAN</name>
<dbReference type="Gene3D" id="3.10.450.50">
    <property type="match status" value="1"/>
</dbReference>
<dbReference type="SUPFAM" id="SSF103642">
    <property type="entry name" value="Sec-C motif"/>
    <property type="match status" value="1"/>
</dbReference>
<dbReference type="InterPro" id="IPR004027">
    <property type="entry name" value="SEC_C_motif"/>
</dbReference>
<reference evidence="1 2" key="1">
    <citation type="submission" date="2019-02" db="EMBL/GenBank/DDBJ databases">
        <title>Deep-cultivation of Planctomycetes and their phenomic and genomic characterization uncovers novel biology.</title>
        <authorList>
            <person name="Wiegand S."/>
            <person name="Jogler M."/>
            <person name="Boedeker C."/>
            <person name="Pinto D."/>
            <person name="Vollmers J."/>
            <person name="Rivas-Marin E."/>
            <person name="Kohn T."/>
            <person name="Peeters S.H."/>
            <person name="Heuer A."/>
            <person name="Rast P."/>
            <person name="Oberbeckmann S."/>
            <person name="Bunk B."/>
            <person name="Jeske O."/>
            <person name="Meyerdierks A."/>
            <person name="Storesund J.E."/>
            <person name="Kallscheuer N."/>
            <person name="Luecker S."/>
            <person name="Lage O.M."/>
            <person name="Pohl T."/>
            <person name="Merkel B.J."/>
            <person name="Hornburger P."/>
            <person name="Mueller R.-W."/>
            <person name="Bruemmer F."/>
            <person name="Labrenz M."/>
            <person name="Spormann A.M."/>
            <person name="Op den Camp H."/>
            <person name="Overmann J."/>
            <person name="Amann R."/>
            <person name="Jetten M.S.M."/>
            <person name="Mascher T."/>
            <person name="Medema M.H."/>
            <person name="Devos D.P."/>
            <person name="Kaster A.-K."/>
            <person name="Ovreas L."/>
            <person name="Rohde M."/>
            <person name="Galperin M.Y."/>
            <person name="Jogler C."/>
        </authorList>
    </citation>
    <scope>NUCLEOTIDE SEQUENCE [LARGE SCALE GENOMIC DNA]</scope>
    <source>
        <strain evidence="1 2">Mal52</strain>
    </source>
</reference>
<dbReference type="EMBL" id="CP036276">
    <property type="protein sequence ID" value="QDU44651.1"/>
    <property type="molecule type" value="Genomic_DNA"/>
</dbReference>
<dbReference type="Proteomes" id="UP000319383">
    <property type="component" value="Chromosome"/>
</dbReference>
<protein>
    <recommendedName>
        <fullName evidence="3">SEC-C motif protein</fullName>
    </recommendedName>
</protein>
<gene>
    <name evidence="1" type="ORF">Mal52_31370</name>
</gene>
<keyword evidence="2" id="KW-1185">Reference proteome</keyword>
<evidence type="ECO:0000313" key="1">
    <source>
        <dbReference type="EMBL" id="QDU44651.1"/>
    </source>
</evidence>
<dbReference type="KEGG" id="sdyn:Mal52_31370"/>